<dbReference type="AlphaFoldDB" id="A0A195DP04"/>
<evidence type="ECO:0000256" key="2">
    <source>
        <dbReference type="SAM" id="Phobius"/>
    </source>
</evidence>
<feature type="region of interest" description="Disordered" evidence="1">
    <location>
        <begin position="88"/>
        <end position="156"/>
    </location>
</feature>
<evidence type="ECO:0000313" key="4">
    <source>
        <dbReference type="Proteomes" id="UP000078492"/>
    </source>
</evidence>
<reference evidence="3 4" key="1">
    <citation type="submission" date="2015-09" db="EMBL/GenBank/DDBJ databases">
        <title>Trachymyrmex cornetzi WGS genome.</title>
        <authorList>
            <person name="Nygaard S."/>
            <person name="Hu H."/>
            <person name="Boomsma J."/>
            <person name="Zhang G."/>
        </authorList>
    </citation>
    <scope>NUCLEOTIDE SEQUENCE [LARGE SCALE GENOMIC DNA]</scope>
    <source>
        <strain evidence="3">Tcor2-1</strain>
        <tissue evidence="3">Whole body</tissue>
    </source>
</reference>
<evidence type="ECO:0000256" key="1">
    <source>
        <dbReference type="SAM" id="MobiDB-lite"/>
    </source>
</evidence>
<keyword evidence="2" id="KW-0472">Membrane</keyword>
<sequence length="311" mass="35175">MRNSRAPVREERTEGEKVVGIELGIGSNEFTFGTVGYKGEALTQNVDITLMSPSSVKSLSIAPVRAVELNCKCNEPVNTVFVKTVVRSDTPTRHREREKERREEKDERGTWCDGKGVRKRRRRRRYNEGSRNDRNAEGETKSRDRERDNDTGPRRIAVNELARSSVVGQCLVLVLRGEPAPLQLPRSYLAASAIVCAAAASVAIAAATVQQRRCRRDERGCDRGACSIARPHHNREKPARRRGSAGVGVTEREMKREERARNLRQEIGRDRTERERQRGARWKEMKETEEGGSVYSDTSPCLCCAWQKRNA</sequence>
<keyword evidence="2" id="KW-1133">Transmembrane helix</keyword>
<keyword evidence="4" id="KW-1185">Reference proteome</keyword>
<feature type="compositionally biased region" description="Basic and acidic residues" evidence="1">
    <location>
        <begin position="250"/>
        <end position="289"/>
    </location>
</feature>
<feature type="compositionally biased region" description="Basic and acidic residues" evidence="1">
    <location>
        <begin position="90"/>
        <end position="110"/>
    </location>
</feature>
<feature type="compositionally biased region" description="Basic and acidic residues" evidence="1">
    <location>
        <begin position="126"/>
        <end position="153"/>
    </location>
</feature>
<keyword evidence="2" id="KW-0812">Transmembrane</keyword>
<feature type="region of interest" description="Disordered" evidence="1">
    <location>
        <begin position="234"/>
        <end position="292"/>
    </location>
</feature>
<accession>A0A195DP04</accession>
<feature type="transmembrane region" description="Helical" evidence="2">
    <location>
        <begin position="188"/>
        <end position="209"/>
    </location>
</feature>
<feature type="compositionally biased region" description="Basic residues" evidence="1">
    <location>
        <begin position="234"/>
        <end position="243"/>
    </location>
</feature>
<protein>
    <submittedName>
        <fullName evidence="3">Uncharacterized protein</fullName>
    </submittedName>
</protein>
<proteinExistence type="predicted"/>
<name>A0A195DP04_9HYME</name>
<dbReference type="Proteomes" id="UP000078492">
    <property type="component" value="Unassembled WGS sequence"/>
</dbReference>
<evidence type="ECO:0000313" key="3">
    <source>
        <dbReference type="EMBL" id="KYN14219.1"/>
    </source>
</evidence>
<gene>
    <name evidence="3" type="ORF">ALC57_13386</name>
</gene>
<organism evidence="3 4">
    <name type="scientific">Trachymyrmex cornetzi</name>
    <dbReference type="NCBI Taxonomy" id="471704"/>
    <lineage>
        <taxon>Eukaryota</taxon>
        <taxon>Metazoa</taxon>
        <taxon>Ecdysozoa</taxon>
        <taxon>Arthropoda</taxon>
        <taxon>Hexapoda</taxon>
        <taxon>Insecta</taxon>
        <taxon>Pterygota</taxon>
        <taxon>Neoptera</taxon>
        <taxon>Endopterygota</taxon>
        <taxon>Hymenoptera</taxon>
        <taxon>Apocrita</taxon>
        <taxon>Aculeata</taxon>
        <taxon>Formicoidea</taxon>
        <taxon>Formicidae</taxon>
        <taxon>Myrmicinae</taxon>
        <taxon>Trachymyrmex</taxon>
    </lineage>
</organism>
<dbReference type="EMBL" id="KQ980713">
    <property type="protein sequence ID" value="KYN14219.1"/>
    <property type="molecule type" value="Genomic_DNA"/>
</dbReference>